<organism evidence="1">
    <name type="scientific">Nocardia globerula</name>
    <dbReference type="NCBI Taxonomy" id="1818"/>
    <lineage>
        <taxon>Bacteria</taxon>
        <taxon>Bacillati</taxon>
        <taxon>Actinomycetota</taxon>
        <taxon>Actinomycetes</taxon>
        <taxon>Mycobacteriales</taxon>
        <taxon>Nocardiaceae</taxon>
        <taxon>Nocardia</taxon>
    </lineage>
</organism>
<name>A0A652YS46_NOCGL</name>
<dbReference type="EMBL" id="VNIQ01000002">
    <property type="protein sequence ID" value="TYQ05925.1"/>
    <property type="molecule type" value="Genomic_DNA"/>
</dbReference>
<comment type="caution">
    <text evidence="1">The sequence shown here is derived from an EMBL/GenBank/DDBJ whole genome shotgun (WGS) entry which is preliminary data.</text>
</comment>
<evidence type="ECO:0000313" key="1">
    <source>
        <dbReference type="EMBL" id="TYQ05925.1"/>
    </source>
</evidence>
<reference evidence="1" key="1">
    <citation type="submission" date="2019-07" db="EMBL/GenBank/DDBJ databases">
        <title>Genomic Encyclopedia of Type Strains, Phase IV (KMG-IV): sequencing the most valuable type-strain genomes for metagenomic binning, comparative biology and taxonomic classification.</title>
        <authorList>
            <person name="Goeker M."/>
        </authorList>
    </citation>
    <scope>NUCLEOTIDE SEQUENCE</scope>
    <source>
        <strain evidence="1">DSM 44596</strain>
    </source>
</reference>
<sequence>MTSASPDAVETPDGRFAFLDPVILGVLIFDGFLCAVLSVIFLPSYLGTTPFPVSILVAAVFNLGLVIAARTVTTTGKAALPLAGWIAGFLFCMVGGPGGDVLVLSSPLTFLLLVGALAPAIVFLFRVASKALASIDTSKRS</sequence>
<dbReference type="AlphaFoldDB" id="A0A652YS46"/>
<accession>A0A652YS46</accession>
<proteinExistence type="predicted"/>
<protein>
    <submittedName>
        <fullName evidence="1">Uncharacterized protein</fullName>
    </submittedName>
</protein>
<gene>
    <name evidence="1" type="ORF">FNL38_10254</name>
</gene>